<comment type="caution">
    <text evidence="2">The sequence shown here is derived from an EMBL/GenBank/DDBJ whole genome shotgun (WGS) entry which is preliminary data.</text>
</comment>
<accession>A0ABW5D738</accession>
<proteinExistence type="predicted"/>
<dbReference type="InterPro" id="IPR007484">
    <property type="entry name" value="Peptidase_M28"/>
</dbReference>
<dbReference type="Proteomes" id="UP001597375">
    <property type="component" value="Unassembled WGS sequence"/>
</dbReference>
<dbReference type="Gene3D" id="3.40.630.10">
    <property type="entry name" value="Zn peptidases"/>
    <property type="match status" value="1"/>
</dbReference>
<sequence length="298" mass="31875">MAPQKKFRIVPLLLVLLPLWLIGSGAFALVKYFSQEKAELEETGKRFSRSVSTEDLADDLKKIITLVGERNTTKPAKLAATASMIQGLLGPANTGYKIGHIDSPSDFPIIHVSVPAKKSGNPPVWVLSSYDSPVGSRGAEKNATGLTAALAAARALADEKPAHDIHFVFLPHSNEADSPVIETAAAVREFIARAPSPQALLCIEAMGDSESLILTSRDTEAIPTTEFAGLGKVLGAEVICLGDDFDLASTLFEMNLPAIRIATRPTLLPDENDEQLPFAPTLAASTGRLIELIRRLSN</sequence>
<feature type="domain" description="Peptidase M28" evidence="1">
    <location>
        <begin position="113"/>
        <end position="170"/>
    </location>
</feature>
<reference evidence="3" key="1">
    <citation type="journal article" date="2019" name="Int. J. Syst. Evol. Microbiol.">
        <title>The Global Catalogue of Microorganisms (GCM) 10K type strain sequencing project: providing services to taxonomists for standard genome sequencing and annotation.</title>
        <authorList>
            <consortium name="The Broad Institute Genomics Platform"/>
            <consortium name="The Broad Institute Genome Sequencing Center for Infectious Disease"/>
            <person name="Wu L."/>
            <person name="Ma J."/>
        </authorList>
    </citation>
    <scope>NUCLEOTIDE SEQUENCE [LARGE SCALE GENOMIC DNA]</scope>
    <source>
        <strain evidence="3">CGMCC 4.7106</strain>
    </source>
</reference>
<evidence type="ECO:0000259" key="1">
    <source>
        <dbReference type="Pfam" id="PF04389"/>
    </source>
</evidence>
<evidence type="ECO:0000313" key="2">
    <source>
        <dbReference type="EMBL" id="MFD2256903.1"/>
    </source>
</evidence>
<protein>
    <submittedName>
        <fullName evidence="2">M28 family peptidase</fullName>
    </submittedName>
</protein>
<evidence type="ECO:0000313" key="3">
    <source>
        <dbReference type="Proteomes" id="UP001597375"/>
    </source>
</evidence>
<gene>
    <name evidence="2" type="ORF">ACFSSA_09465</name>
</gene>
<dbReference type="SUPFAM" id="SSF53187">
    <property type="entry name" value="Zn-dependent exopeptidases"/>
    <property type="match status" value="1"/>
</dbReference>
<keyword evidence="3" id="KW-1185">Reference proteome</keyword>
<dbReference type="EMBL" id="JBHUIT010000017">
    <property type="protein sequence ID" value="MFD2256903.1"/>
    <property type="molecule type" value="Genomic_DNA"/>
</dbReference>
<dbReference type="Pfam" id="PF04389">
    <property type="entry name" value="Peptidase_M28"/>
    <property type="match status" value="1"/>
</dbReference>
<organism evidence="2 3">
    <name type="scientific">Luteolibacter algae</name>
    <dbReference type="NCBI Taxonomy" id="454151"/>
    <lineage>
        <taxon>Bacteria</taxon>
        <taxon>Pseudomonadati</taxon>
        <taxon>Verrucomicrobiota</taxon>
        <taxon>Verrucomicrobiia</taxon>
        <taxon>Verrucomicrobiales</taxon>
        <taxon>Verrucomicrobiaceae</taxon>
        <taxon>Luteolibacter</taxon>
    </lineage>
</organism>
<dbReference type="RefSeq" id="WP_386820191.1">
    <property type="nucleotide sequence ID" value="NZ_JBHUIT010000017.1"/>
</dbReference>
<name>A0ABW5D738_9BACT</name>